<evidence type="ECO:0000313" key="3">
    <source>
        <dbReference type="Proteomes" id="UP001189429"/>
    </source>
</evidence>
<keyword evidence="1" id="KW-0812">Transmembrane</keyword>
<accession>A0ABN9RGR1</accession>
<feature type="transmembrane region" description="Helical" evidence="1">
    <location>
        <begin position="77"/>
        <end position="96"/>
    </location>
</feature>
<sequence length="211" mass="23262">MWNSKAQHVEAAETAQASLTLGVCWSLTQQLGALGQLRIDWPSEVNSLIVALTTLVAFDFTPLQMNCSGIRDDKAKYLALILVPFFFAITLILWWGAGLVYQKIRRCPGMSFAHTVNSWGLIMQAMFVTVALASISPFRCESHPNGVSTVLHYPGVMCQGTEYTIMLTLSVSSTLLFVVGPTAACMWCIAQAPRRFAVGQDGFWVATRFLF</sequence>
<dbReference type="Proteomes" id="UP001189429">
    <property type="component" value="Unassembled WGS sequence"/>
</dbReference>
<evidence type="ECO:0000313" key="2">
    <source>
        <dbReference type="EMBL" id="CAK0816911.1"/>
    </source>
</evidence>
<proteinExistence type="predicted"/>
<reference evidence="2" key="1">
    <citation type="submission" date="2023-10" db="EMBL/GenBank/DDBJ databases">
        <authorList>
            <person name="Chen Y."/>
            <person name="Shah S."/>
            <person name="Dougan E. K."/>
            <person name="Thang M."/>
            <person name="Chan C."/>
        </authorList>
    </citation>
    <scope>NUCLEOTIDE SEQUENCE [LARGE SCALE GENOMIC DNA]</scope>
</reference>
<keyword evidence="3" id="KW-1185">Reference proteome</keyword>
<keyword evidence="1" id="KW-1133">Transmembrane helix</keyword>
<gene>
    <name evidence="2" type="ORF">PCOR1329_LOCUS19675</name>
</gene>
<dbReference type="EMBL" id="CAUYUJ010006312">
    <property type="protein sequence ID" value="CAK0816911.1"/>
    <property type="molecule type" value="Genomic_DNA"/>
</dbReference>
<feature type="transmembrane region" description="Helical" evidence="1">
    <location>
        <begin position="116"/>
        <end position="135"/>
    </location>
</feature>
<comment type="caution">
    <text evidence="2">The sequence shown here is derived from an EMBL/GenBank/DDBJ whole genome shotgun (WGS) entry which is preliminary data.</text>
</comment>
<keyword evidence="1" id="KW-0472">Membrane</keyword>
<feature type="transmembrane region" description="Helical" evidence="1">
    <location>
        <begin position="45"/>
        <end position="65"/>
    </location>
</feature>
<evidence type="ECO:0000256" key="1">
    <source>
        <dbReference type="SAM" id="Phobius"/>
    </source>
</evidence>
<organism evidence="2 3">
    <name type="scientific">Prorocentrum cordatum</name>
    <dbReference type="NCBI Taxonomy" id="2364126"/>
    <lineage>
        <taxon>Eukaryota</taxon>
        <taxon>Sar</taxon>
        <taxon>Alveolata</taxon>
        <taxon>Dinophyceae</taxon>
        <taxon>Prorocentrales</taxon>
        <taxon>Prorocentraceae</taxon>
        <taxon>Prorocentrum</taxon>
    </lineage>
</organism>
<protein>
    <submittedName>
        <fullName evidence="2">Uncharacterized protein</fullName>
    </submittedName>
</protein>
<name>A0ABN9RGR1_9DINO</name>